<evidence type="ECO:0000256" key="6">
    <source>
        <dbReference type="ARBA" id="ARBA00023125"/>
    </source>
</evidence>
<dbReference type="NCBIfam" id="NF040570">
    <property type="entry name" value="guided_TnpB"/>
    <property type="match status" value="1"/>
</dbReference>
<accession>A0A4R5BSF0</accession>
<evidence type="ECO:0000259" key="10">
    <source>
        <dbReference type="Pfam" id="PF12323"/>
    </source>
</evidence>
<evidence type="ECO:0000256" key="3">
    <source>
        <dbReference type="ARBA" id="ARBA00022578"/>
    </source>
</evidence>
<protein>
    <submittedName>
        <fullName evidence="11">Transposase</fullName>
    </submittedName>
</protein>
<dbReference type="InterPro" id="IPR010095">
    <property type="entry name" value="Cas12f1-like_TNB"/>
</dbReference>
<dbReference type="AlphaFoldDB" id="A0A4R5BSF0"/>
<feature type="domain" description="Probable transposase IS891/IS1136/IS1341" evidence="8">
    <location>
        <begin position="170"/>
        <end position="282"/>
    </location>
</feature>
<evidence type="ECO:0000259" key="8">
    <source>
        <dbReference type="Pfam" id="PF01385"/>
    </source>
</evidence>
<dbReference type="RefSeq" id="WP_132195631.1">
    <property type="nucleotide sequence ID" value="NZ_SMKY01000026.1"/>
</dbReference>
<dbReference type="GO" id="GO:0032196">
    <property type="term" value="P:transposition"/>
    <property type="evidence" value="ECO:0007669"/>
    <property type="project" value="UniProtKB-KW"/>
</dbReference>
<dbReference type="NCBIfam" id="TIGR01766">
    <property type="entry name" value="IS200/IS605 family accessory protein TnpB-like domain"/>
    <property type="match status" value="1"/>
</dbReference>
<evidence type="ECO:0000256" key="5">
    <source>
        <dbReference type="ARBA" id="ARBA00022833"/>
    </source>
</evidence>
<dbReference type="GO" id="GO:0046872">
    <property type="term" value="F:metal ion binding"/>
    <property type="evidence" value="ECO:0007669"/>
    <property type="project" value="UniProtKB-KW"/>
</dbReference>
<evidence type="ECO:0000256" key="2">
    <source>
        <dbReference type="ARBA" id="ARBA00011044"/>
    </source>
</evidence>
<keyword evidence="4" id="KW-0479">Metal-binding</keyword>
<dbReference type="GO" id="GO:0003677">
    <property type="term" value="F:DNA binding"/>
    <property type="evidence" value="ECO:0007669"/>
    <property type="project" value="UniProtKB-KW"/>
</dbReference>
<keyword evidence="7" id="KW-0233">DNA recombination</keyword>
<comment type="similarity">
    <text evidence="2">In the N-terminal section; belongs to the transposase 2 family.</text>
</comment>
<dbReference type="EMBL" id="SMKY01000026">
    <property type="protein sequence ID" value="TDD86984.1"/>
    <property type="molecule type" value="Genomic_DNA"/>
</dbReference>
<evidence type="ECO:0000256" key="1">
    <source>
        <dbReference type="ARBA" id="ARBA00008761"/>
    </source>
</evidence>
<dbReference type="Pfam" id="PF12323">
    <property type="entry name" value="HTH_OrfB_IS605"/>
    <property type="match status" value="1"/>
</dbReference>
<dbReference type="OrthoDB" id="6230307at2"/>
<dbReference type="Proteomes" id="UP000295578">
    <property type="component" value="Unassembled WGS sequence"/>
</dbReference>
<evidence type="ECO:0000259" key="9">
    <source>
        <dbReference type="Pfam" id="PF07282"/>
    </source>
</evidence>
<evidence type="ECO:0000256" key="7">
    <source>
        <dbReference type="ARBA" id="ARBA00023172"/>
    </source>
</evidence>
<keyword evidence="3" id="KW-0815">Transposition</keyword>
<dbReference type="InterPro" id="IPR051399">
    <property type="entry name" value="RNA-guided_DNA_endo/Transpos"/>
</dbReference>
<dbReference type="PANTHER" id="PTHR30405:SF25">
    <property type="entry name" value="RNA-GUIDED DNA ENDONUCLEASE INSQ-RELATED"/>
    <property type="match status" value="1"/>
</dbReference>
<name>A0A4R5BSF0_9ACTN</name>
<comment type="similarity">
    <text evidence="1">In the C-terminal section; belongs to the transposase 35 family.</text>
</comment>
<keyword evidence="6" id="KW-0238">DNA-binding</keyword>
<feature type="domain" description="Transposase putative helix-turn-helix" evidence="10">
    <location>
        <begin position="4"/>
        <end position="49"/>
    </location>
</feature>
<dbReference type="InterPro" id="IPR001959">
    <property type="entry name" value="Transposase"/>
</dbReference>
<evidence type="ECO:0000313" key="12">
    <source>
        <dbReference type="Proteomes" id="UP000295578"/>
    </source>
</evidence>
<dbReference type="GO" id="GO:0006310">
    <property type="term" value="P:DNA recombination"/>
    <property type="evidence" value="ECO:0007669"/>
    <property type="project" value="UniProtKB-KW"/>
</dbReference>
<dbReference type="Pfam" id="PF01385">
    <property type="entry name" value="OrfB_IS605"/>
    <property type="match status" value="1"/>
</dbReference>
<evidence type="ECO:0000256" key="4">
    <source>
        <dbReference type="ARBA" id="ARBA00022723"/>
    </source>
</evidence>
<organism evidence="11 12">
    <name type="scientific">Actinomadura darangshiensis</name>
    <dbReference type="NCBI Taxonomy" id="705336"/>
    <lineage>
        <taxon>Bacteria</taxon>
        <taxon>Bacillati</taxon>
        <taxon>Actinomycetota</taxon>
        <taxon>Actinomycetes</taxon>
        <taxon>Streptosporangiales</taxon>
        <taxon>Thermomonosporaceae</taxon>
        <taxon>Actinomadura</taxon>
    </lineage>
</organism>
<feature type="domain" description="Cas12f1-like TNB" evidence="9">
    <location>
        <begin position="294"/>
        <end position="363"/>
    </location>
</feature>
<dbReference type="PANTHER" id="PTHR30405">
    <property type="entry name" value="TRANSPOSASE"/>
    <property type="match status" value="1"/>
</dbReference>
<proteinExistence type="inferred from homology"/>
<sequence>MSRMVKRAYKYRFYPTPEQADLLNRTFGCVRLVWNKALAERTRRYAEEGMATSYVDTAKWLTAWKQDDELSFLREVSNVPLQQVLRAQQVAFNNFFAKRARYPRFKNRKKSRRSAAFAGNAFTFRDERLTLAKMSEPLAIRWHRPLPEGARPSTVTVSCDPVGRWFVSILVEEVIAALPTTRASVGLDAGLEYLVTLSTGEKVSNPRYERADRRKLAKACKHMSRKAKGSANRNRARQRVAKIHARIADRRRDHLHKLSTRLVRENQALAIDDLTVRNMLANRSLARAISDAAWSELRSMLEYKTGWYGRELLLVDRWFPSSKLCSTRGCGHVNGKMPLNVRSWMCPQCGMSHDRDVNAAKNILAAGLAER</sequence>
<keyword evidence="5" id="KW-0862">Zinc</keyword>
<comment type="caution">
    <text evidence="11">The sequence shown here is derived from an EMBL/GenBank/DDBJ whole genome shotgun (WGS) entry which is preliminary data.</text>
</comment>
<reference evidence="11 12" key="1">
    <citation type="submission" date="2019-03" db="EMBL/GenBank/DDBJ databases">
        <title>Draft genome sequences of novel Actinobacteria.</title>
        <authorList>
            <person name="Sahin N."/>
            <person name="Ay H."/>
            <person name="Saygin H."/>
        </authorList>
    </citation>
    <scope>NUCLEOTIDE SEQUENCE [LARGE SCALE GENOMIC DNA]</scope>
    <source>
        <strain evidence="11 12">DSM 45941</strain>
    </source>
</reference>
<keyword evidence="12" id="KW-1185">Reference proteome</keyword>
<dbReference type="InterPro" id="IPR021027">
    <property type="entry name" value="Transposase_put_HTH"/>
</dbReference>
<evidence type="ECO:0000313" key="11">
    <source>
        <dbReference type="EMBL" id="TDD86984.1"/>
    </source>
</evidence>
<gene>
    <name evidence="11" type="ORF">E1293_08510</name>
</gene>
<dbReference type="Pfam" id="PF07282">
    <property type="entry name" value="Cas12f1-like_TNB"/>
    <property type="match status" value="1"/>
</dbReference>